<dbReference type="InterPro" id="IPR014543">
    <property type="entry name" value="UCP028291"/>
</dbReference>
<gene>
    <name evidence="3" type="ORF">K6K41_02470</name>
</gene>
<dbReference type="Pfam" id="PF08021">
    <property type="entry name" value="FAD_binding_9"/>
    <property type="match status" value="1"/>
</dbReference>
<evidence type="ECO:0000259" key="2">
    <source>
        <dbReference type="PROSITE" id="PS51384"/>
    </source>
</evidence>
<comment type="similarity">
    <text evidence="1">Belongs to the SIP oxidoreductase family.</text>
</comment>
<dbReference type="KEGG" id="cmet:K6K41_02470"/>
<dbReference type="Gene3D" id="2.40.30.10">
    <property type="entry name" value="Translation factors"/>
    <property type="match status" value="1"/>
</dbReference>
<feature type="domain" description="FAD-binding FR-type" evidence="2">
    <location>
        <begin position="106"/>
        <end position="231"/>
    </location>
</feature>
<dbReference type="GO" id="GO:0016491">
    <property type="term" value="F:oxidoreductase activity"/>
    <property type="evidence" value="ECO:0007669"/>
    <property type="project" value="InterPro"/>
</dbReference>
<dbReference type="InterPro" id="IPR007037">
    <property type="entry name" value="SIP_rossman_dom"/>
</dbReference>
<dbReference type="InterPro" id="IPR017938">
    <property type="entry name" value="Riboflavin_synthase-like_b-brl"/>
</dbReference>
<evidence type="ECO:0000313" key="3">
    <source>
        <dbReference type="EMBL" id="QZO00602.1"/>
    </source>
</evidence>
<dbReference type="PANTHER" id="PTHR30157">
    <property type="entry name" value="FERRIC REDUCTASE, NADPH-DEPENDENT"/>
    <property type="match status" value="1"/>
</dbReference>
<dbReference type="InterPro" id="IPR013113">
    <property type="entry name" value="SIP_FAD-bd"/>
</dbReference>
<dbReference type="PROSITE" id="PS51384">
    <property type="entry name" value="FAD_FR"/>
    <property type="match status" value="1"/>
</dbReference>
<protein>
    <submittedName>
        <fullName evidence="3">Siderophore-interacting protein</fullName>
    </submittedName>
</protein>
<dbReference type="EMBL" id="CP081869">
    <property type="protein sequence ID" value="QZO00602.1"/>
    <property type="molecule type" value="Genomic_DNA"/>
</dbReference>
<dbReference type="Proteomes" id="UP000825701">
    <property type="component" value="Chromosome"/>
</dbReference>
<proteinExistence type="inferred from homology"/>
<reference evidence="3" key="1">
    <citation type="submission" date="2021-08" db="EMBL/GenBank/DDBJ databases">
        <authorList>
            <person name="Zhang H."/>
            <person name="Xu M."/>
            <person name="Yu Z."/>
            <person name="Yang L."/>
            <person name="Cai Y."/>
        </authorList>
    </citation>
    <scope>NUCLEOTIDE SEQUENCE</scope>
    <source>
        <strain evidence="3">CHL1</strain>
    </source>
</reference>
<accession>A0A9E6ULI8</accession>
<dbReference type="Pfam" id="PF09981">
    <property type="entry name" value="DUF2218"/>
    <property type="match status" value="1"/>
</dbReference>
<evidence type="ECO:0000313" key="4">
    <source>
        <dbReference type="Proteomes" id="UP000825701"/>
    </source>
</evidence>
<name>A0A9E6ULI8_9HYPH</name>
<dbReference type="InterPro" id="IPR039261">
    <property type="entry name" value="FNR_nucleotide-bd"/>
</dbReference>
<dbReference type="AlphaFoldDB" id="A0A9E6ULI8"/>
<dbReference type="SUPFAM" id="SSF63380">
    <property type="entry name" value="Riboflavin synthase domain-like"/>
    <property type="match status" value="1"/>
</dbReference>
<dbReference type="InterPro" id="IPR017927">
    <property type="entry name" value="FAD-bd_FR_type"/>
</dbReference>
<evidence type="ECO:0000256" key="1">
    <source>
        <dbReference type="ARBA" id="ARBA00035644"/>
    </source>
</evidence>
<organism evidence="3 4">
    <name type="scientific">Chenggangzhangella methanolivorans</name>
    <dbReference type="NCBI Taxonomy" id="1437009"/>
    <lineage>
        <taxon>Bacteria</taxon>
        <taxon>Pseudomonadati</taxon>
        <taxon>Pseudomonadota</taxon>
        <taxon>Alphaproteobacteria</taxon>
        <taxon>Hyphomicrobiales</taxon>
        <taxon>Methylopilaceae</taxon>
        <taxon>Chenggangzhangella</taxon>
    </lineage>
</organism>
<sequence length="358" mass="39207">MTRLFVSEAEIRTENAEALAAEITAYWDGYEVELETQGSRTTAKLGASLGVMEAHGEVLRFRLECAELGVLEIMRSSVTETFLALGKDEGLSLAWRGEMPTGRLFADFREVRLVANVEVAPRIRRLTFTGDDVARFGSAADIHVRIYFPPDGLATPEWPRPGPDGRTIWPEEAKRPEVRYYTVRRWRPEANEIDVDFVMHEDEGPGCAFASRATPGAIVGMAGPVGRVAPKDGWTLYAGDETALPAIARMLEEAPREAAGVVFIEVNSRADEIALDAPAGVAVRWLHRRGAPAGATDLLHRAVIAAPLPMDSDPFVWAACEVSAAKAIRKHLKAKGLARDRFLVVGYWQREAMDAAAA</sequence>
<dbReference type="PANTHER" id="PTHR30157:SF0">
    <property type="entry name" value="NADPH-DEPENDENT FERRIC-CHELATE REDUCTASE"/>
    <property type="match status" value="1"/>
</dbReference>
<dbReference type="Gene3D" id="3.40.50.80">
    <property type="entry name" value="Nucleotide-binding domain of ferredoxin-NADP reductase (FNR) module"/>
    <property type="match status" value="1"/>
</dbReference>
<dbReference type="RefSeq" id="WP_261403773.1">
    <property type="nucleotide sequence ID" value="NZ_CP081869.1"/>
</dbReference>
<dbReference type="Gene3D" id="3.30.310.50">
    <property type="entry name" value="Alpha-D-phosphohexomutase, C-terminal domain"/>
    <property type="match status" value="1"/>
</dbReference>
<dbReference type="CDD" id="cd06193">
    <property type="entry name" value="siderophore_interacting"/>
    <property type="match status" value="1"/>
</dbReference>
<dbReference type="InterPro" id="IPR039374">
    <property type="entry name" value="SIP_fam"/>
</dbReference>
<dbReference type="Pfam" id="PF04954">
    <property type="entry name" value="SIP"/>
    <property type="match status" value="1"/>
</dbReference>
<keyword evidence="4" id="KW-1185">Reference proteome</keyword>